<dbReference type="Pfam" id="PF08450">
    <property type="entry name" value="SGL"/>
    <property type="match status" value="1"/>
</dbReference>
<feature type="domain" description="SMP-30/Gluconolactonase/LRE-like region" evidence="3">
    <location>
        <begin position="41"/>
        <end position="282"/>
    </location>
</feature>
<keyword evidence="1" id="KW-0378">Hydrolase</keyword>
<evidence type="ECO:0000256" key="2">
    <source>
        <dbReference type="SAM" id="SignalP"/>
    </source>
</evidence>
<name>A0ABZ2YV37_9BACT</name>
<reference evidence="5" key="1">
    <citation type="submission" date="2024-03" db="EMBL/GenBank/DDBJ databases">
        <title>Chitinophaga horti sp. nov., isolated from garden soil.</title>
        <authorList>
            <person name="Lee D.S."/>
            <person name="Han D.M."/>
            <person name="Baek J.H."/>
            <person name="Choi D.G."/>
            <person name="Jeon J.H."/>
            <person name="Jeon C.O."/>
        </authorList>
    </citation>
    <scope>NUCLEOTIDE SEQUENCE [LARGE SCALE GENOMIC DNA]</scope>
    <source>
        <strain evidence="5">GPA1</strain>
    </source>
</reference>
<feature type="signal peptide" evidence="2">
    <location>
        <begin position="1"/>
        <end position="17"/>
    </location>
</feature>
<evidence type="ECO:0000313" key="4">
    <source>
        <dbReference type="EMBL" id="WZN42694.1"/>
    </source>
</evidence>
<dbReference type="Proteomes" id="UP001485459">
    <property type="component" value="Chromosome"/>
</dbReference>
<proteinExistence type="predicted"/>
<dbReference type="Gene3D" id="2.120.10.30">
    <property type="entry name" value="TolB, C-terminal domain"/>
    <property type="match status" value="1"/>
</dbReference>
<dbReference type="InterPro" id="IPR013658">
    <property type="entry name" value="SGL"/>
</dbReference>
<dbReference type="InterPro" id="IPR051262">
    <property type="entry name" value="SMP-30/CGR1_Lactonase"/>
</dbReference>
<dbReference type="SUPFAM" id="SSF63829">
    <property type="entry name" value="Calcium-dependent phosphotriesterase"/>
    <property type="match status" value="1"/>
</dbReference>
<feature type="chain" id="PRO_5045938824" evidence="2">
    <location>
        <begin position="18"/>
        <end position="296"/>
    </location>
</feature>
<evidence type="ECO:0000256" key="1">
    <source>
        <dbReference type="ARBA" id="ARBA00022801"/>
    </source>
</evidence>
<organism evidence="4 5">
    <name type="scientific">Chitinophaga pollutisoli</name>
    <dbReference type="NCBI Taxonomy" id="3133966"/>
    <lineage>
        <taxon>Bacteria</taxon>
        <taxon>Pseudomonadati</taxon>
        <taxon>Bacteroidota</taxon>
        <taxon>Chitinophagia</taxon>
        <taxon>Chitinophagales</taxon>
        <taxon>Chitinophagaceae</taxon>
        <taxon>Chitinophaga</taxon>
    </lineage>
</organism>
<sequence length="296" mass="32681">MKIAAAFLLLAALQANAQSDSTHLLVADGAKPVLVSKQFKFTEGPAPDRKGNIYFTDQPNNTIWKYDTKGKLSLFTDQSGRANGLYVDKKGNILACADADNQLWSFSPKGKHTVLVDNFEGRKLNGPNDLWIHPNGDIYFTDPYYQRNYWTRQKPEIEGMKVYCLPAGAKAPVVVADDIVKPNGIVGTPDGKYLYVADIGGDKIYRYDILPGNQLSNRMLFTNKGGDGITLDERGNLYLCGNGVFIYNPQGQQIGHIDVPEKWTANACFGGKKRNILFLTASTAIYTVEMKVKGAE</sequence>
<dbReference type="RefSeq" id="WP_341837528.1">
    <property type="nucleotide sequence ID" value="NZ_CP149822.1"/>
</dbReference>
<accession>A0ABZ2YV37</accession>
<keyword evidence="5" id="KW-1185">Reference proteome</keyword>
<evidence type="ECO:0000313" key="5">
    <source>
        <dbReference type="Proteomes" id="UP001485459"/>
    </source>
</evidence>
<dbReference type="EMBL" id="CP149822">
    <property type="protein sequence ID" value="WZN42694.1"/>
    <property type="molecule type" value="Genomic_DNA"/>
</dbReference>
<dbReference type="PANTHER" id="PTHR47572">
    <property type="entry name" value="LIPOPROTEIN-RELATED"/>
    <property type="match status" value="1"/>
</dbReference>
<dbReference type="InterPro" id="IPR011042">
    <property type="entry name" value="6-blade_b-propeller_TolB-like"/>
</dbReference>
<dbReference type="PANTHER" id="PTHR47572:SF4">
    <property type="entry name" value="LACTONASE DRP35"/>
    <property type="match status" value="1"/>
</dbReference>
<evidence type="ECO:0000259" key="3">
    <source>
        <dbReference type="Pfam" id="PF08450"/>
    </source>
</evidence>
<keyword evidence="2" id="KW-0732">Signal</keyword>
<protein>
    <submittedName>
        <fullName evidence="4">SMP-30/gluconolactonase/LRE family protein</fullName>
    </submittedName>
</protein>
<gene>
    <name evidence="4" type="ORF">WJU16_06555</name>
</gene>